<feature type="compositionally biased region" description="Basic and acidic residues" evidence="1">
    <location>
        <begin position="9"/>
        <end position="27"/>
    </location>
</feature>
<dbReference type="STRING" id="767519.SAMN05216559_0029"/>
<organism evidence="2 3">
    <name type="scientific">Halomicrobium zhouii</name>
    <dbReference type="NCBI Taxonomy" id="767519"/>
    <lineage>
        <taxon>Archaea</taxon>
        <taxon>Methanobacteriati</taxon>
        <taxon>Methanobacteriota</taxon>
        <taxon>Stenosarchaea group</taxon>
        <taxon>Halobacteria</taxon>
        <taxon>Halobacteriales</taxon>
        <taxon>Haloarculaceae</taxon>
        <taxon>Halomicrobium</taxon>
    </lineage>
</organism>
<proteinExistence type="predicted"/>
<evidence type="ECO:0000256" key="1">
    <source>
        <dbReference type="SAM" id="MobiDB-lite"/>
    </source>
</evidence>
<reference evidence="2 3" key="1">
    <citation type="submission" date="2016-10" db="EMBL/GenBank/DDBJ databases">
        <authorList>
            <person name="de Groot N.N."/>
        </authorList>
    </citation>
    <scope>NUCLEOTIDE SEQUENCE [LARGE SCALE GENOMIC DNA]</scope>
    <source>
        <strain evidence="2 3">CGMCC 1.10457</strain>
    </source>
</reference>
<name>A0A1I6K1K5_9EURY</name>
<accession>A0A1I6K1K5</accession>
<keyword evidence="3" id="KW-1185">Reference proteome</keyword>
<dbReference type="NCBIfam" id="TIGR04031">
    <property type="entry name" value="Htur_1727_fam"/>
    <property type="match status" value="1"/>
</dbReference>
<gene>
    <name evidence="2" type="ORF">SAMN05216559_0029</name>
</gene>
<evidence type="ECO:0000313" key="2">
    <source>
        <dbReference type="EMBL" id="SFR85086.1"/>
    </source>
</evidence>
<dbReference type="Proteomes" id="UP000199062">
    <property type="component" value="Unassembled WGS sequence"/>
</dbReference>
<feature type="region of interest" description="Disordered" evidence="1">
    <location>
        <begin position="1"/>
        <end position="27"/>
    </location>
</feature>
<sequence length="94" mass="10377">MDMPTEPPVPDRESGRLDHEVTAPRASNGREWDLFVSEDATDPPRHAGSVTAPSREVAVEQADRLVGRDAETLWVCPADEVTRRTTANARLANR</sequence>
<dbReference type="Gene3D" id="3.10.20.520">
    <property type="entry name" value="Phenylacetic acid degradation B"/>
    <property type="match status" value="1"/>
</dbReference>
<evidence type="ECO:0000313" key="3">
    <source>
        <dbReference type="Proteomes" id="UP000199062"/>
    </source>
</evidence>
<dbReference type="InterPro" id="IPR023976">
    <property type="entry name" value="CHP04031_Htur1727"/>
</dbReference>
<dbReference type="AlphaFoldDB" id="A0A1I6K1K5"/>
<dbReference type="InterPro" id="IPR038693">
    <property type="entry name" value="PaaB_sf"/>
</dbReference>
<protein>
    <submittedName>
        <fullName evidence="2">RSAM-partnered protein, Htur_1727 family</fullName>
    </submittedName>
</protein>
<dbReference type="EMBL" id="FOZK01000001">
    <property type="protein sequence ID" value="SFR85086.1"/>
    <property type="molecule type" value="Genomic_DNA"/>
</dbReference>